<dbReference type="Proteomes" id="UP001266305">
    <property type="component" value="Unassembled WGS sequence"/>
</dbReference>
<proteinExistence type="predicted"/>
<name>A0ABQ9U816_SAGOE</name>
<evidence type="ECO:0000313" key="1">
    <source>
        <dbReference type="EMBL" id="KAK2093209.1"/>
    </source>
</evidence>
<organism evidence="1 2">
    <name type="scientific">Saguinus oedipus</name>
    <name type="common">Cotton-top tamarin</name>
    <name type="synonym">Oedipomidas oedipus</name>
    <dbReference type="NCBI Taxonomy" id="9490"/>
    <lineage>
        <taxon>Eukaryota</taxon>
        <taxon>Metazoa</taxon>
        <taxon>Chordata</taxon>
        <taxon>Craniata</taxon>
        <taxon>Vertebrata</taxon>
        <taxon>Euteleostomi</taxon>
        <taxon>Mammalia</taxon>
        <taxon>Eutheria</taxon>
        <taxon>Euarchontoglires</taxon>
        <taxon>Primates</taxon>
        <taxon>Haplorrhini</taxon>
        <taxon>Platyrrhini</taxon>
        <taxon>Cebidae</taxon>
        <taxon>Callitrichinae</taxon>
        <taxon>Saguinus</taxon>
    </lineage>
</organism>
<comment type="caution">
    <text evidence="1">The sequence shown here is derived from an EMBL/GenBank/DDBJ whole genome shotgun (WGS) entry which is preliminary data.</text>
</comment>
<sequence>MCKWVVRHALLRLEGPVLQYVVMAGPGVTHLPPDVASPRPRCDSCHDATNIWSHVSHVHIPLVRGTLPQVPESPGGLPRLDT</sequence>
<protein>
    <submittedName>
        <fullName evidence="1">Uncharacterized protein</fullName>
    </submittedName>
</protein>
<keyword evidence="2" id="KW-1185">Reference proteome</keyword>
<gene>
    <name evidence="1" type="ORF">P7K49_029738</name>
</gene>
<evidence type="ECO:0000313" key="2">
    <source>
        <dbReference type="Proteomes" id="UP001266305"/>
    </source>
</evidence>
<reference evidence="1 2" key="1">
    <citation type="submission" date="2023-05" db="EMBL/GenBank/DDBJ databases">
        <title>B98-5 Cell Line De Novo Hybrid Assembly: An Optical Mapping Approach.</title>
        <authorList>
            <person name="Kananen K."/>
            <person name="Auerbach J.A."/>
            <person name="Kautto E."/>
            <person name="Blachly J.S."/>
        </authorList>
    </citation>
    <scope>NUCLEOTIDE SEQUENCE [LARGE SCALE GENOMIC DNA]</scope>
    <source>
        <strain evidence="1">B95-8</strain>
        <tissue evidence="1">Cell line</tissue>
    </source>
</reference>
<accession>A0ABQ9U816</accession>
<dbReference type="EMBL" id="JASSZA010000015">
    <property type="protein sequence ID" value="KAK2093209.1"/>
    <property type="molecule type" value="Genomic_DNA"/>
</dbReference>